<keyword evidence="14" id="KW-0547">Nucleotide-binding</keyword>
<feature type="binding site" evidence="14">
    <location>
        <position position="304"/>
    </location>
    <ligand>
        <name>FAD</name>
        <dbReference type="ChEBI" id="CHEBI:57692"/>
    </ligand>
</feature>
<evidence type="ECO:0000256" key="1">
    <source>
        <dbReference type="ARBA" id="ARBA00004496"/>
    </source>
</evidence>
<feature type="binding site" evidence="14">
    <location>
        <position position="264"/>
    </location>
    <ligand>
        <name>NAD(+)</name>
        <dbReference type="ChEBI" id="CHEBI:57540"/>
    </ligand>
</feature>
<dbReference type="SUPFAM" id="SSF51905">
    <property type="entry name" value="FAD/NAD(P)-binding domain"/>
    <property type="match status" value="1"/>
</dbReference>
<evidence type="ECO:0000256" key="12">
    <source>
        <dbReference type="ARBA" id="ARBA00049187"/>
    </source>
</evidence>
<dbReference type="InterPro" id="IPR023753">
    <property type="entry name" value="FAD/NAD-binding_dom"/>
</dbReference>
<dbReference type="SUPFAM" id="SSF55424">
    <property type="entry name" value="FAD/NAD-linked reductases, dimerisation (C-terminal) domain"/>
    <property type="match status" value="1"/>
</dbReference>
<accession>M2ZJ03</accession>
<evidence type="ECO:0000256" key="3">
    <source>
        <dbReference type="ARBA" id="ARBA00012608"/>
    </source>
</evidence>
<evidence type="ECO:0000259" key="17">
    <source>
        <dbReference type="Pfam" id="PF02852"/>
    </source>
</evidence>
<keyword evidence="10" id="KW-1015">Disulfide bond</keyword>
<keyword evidence="5" id="KW-0963">Cytoplasm</keyword>
<feature type="binding site" evidence="14">
    <location>
        <position position="200"/>
    </location>
    <ligand>
        <name>NAD(+)</name>
        <dbReference type="ChEBI" id="CHEBI:57540"/>
    </ligand>
</feature>
<evidence type="ECO:0000313" key="19">
    <source>
        <dbReference type="EMBL" id="EME67277.1"/>
    </source>
</evidence>
<dbReference type="GO" id="GO:0005737">
    <property type="term" value="C:cytoplasm"/>
    <property type="evidence" value="ECO:0007669"/>
    <property type="project" value="UniProtKB-SubCell"/>
</dbReference>
<comment type="catalytic activity">
    <reaction evidence="12 16">
        <text>N(6)-[(R)-dihydrolipoyl]-L-lysyl-[protein] + NAD(+) = N(6)-[(R)-lipoyl]-L-lysyl-[protein] + NADH + H(+)</text>
        <dbReference type="Rhea" id="RHEA:15045"/>
        <dbReference type="Rhea" id="RHEA-COMP:10474"/>
        <dbReference type="Rhea" id="RHEA-COMP:10475"/>
        <dbReference type="ChEBI" id="CHEBI:15378"/>
        <dbReference type="ChEBI" id="CHEBI:57540"/>
        <dbReference type="ChEBI" id="CHEBI:57945"/>
        <dbReference type="ChEBI" id="CHEBI:83099"/>
        <dbReference type="ChEBI" id="CHEBI:83100"/>
        <dbReference type="EC" id="1.8.1.4"/>
    </reaction>
</comment>
<reference evidence="19 20" key="1">
    <citation type="journal article" date="2013" name="Genome Announc.">
        <title>Draft Genome Sequence of Rhodococcus ruber Strain BKS 20-38.</title>
        <authorList>
            <person name="Bala M."/>
            <person name="Kumar S."/>
            <person name="Raghava G.P."/>
            <person name="Mayilraj S."/>
        </authorList>
    </citation>
    <scope>NUCLEOTIDE SEQUENCE [LARGE SCALE GENOMIC DNA]</scope>
    <source>
        <strain evidence="19 20">BKS 20-38</strain>
    </source>
</reference>
<feature type="domain" description="FAD/NAD(P)-binding" evidence="18">
    <location>
        <begin position="7"/>
        <end position="319"/>
    </location>
</feature>
<sequence>MGTNGKFDVVVVGGGSGGYSTALRAAQLGLDVALVERDLLGGTCLHRGCIPTKAFLHAAEIADGAREAGTFGVRAAFGGIDPAALATFKNGVVTRLHRGLEGLLAAADKITVVRGTGKLVSPTSVSVDGTELSGSAIVLATGSVARVLPGLEPGGRVLTSTEALELSEVPASVVIVGGSTIGVEFASLWKSFGAEVTVLEALPRLVPQEDPMLSRHLERAFRKRGIGVRKETRVAGIEPREENVVVLLESGEKIEAEYVLSAVGRAPATAGIGLEELGIVLDDGWIRTNERLVTDVPGVYAVGDVVRGLQLAHRGFAHGIFVAEEIAGLDPEPVRDDSIPRVTYCDPELASVGLTEAEARKRYGDVQTYEYNLGGNGRSQILGTTGVVKLVRAIDGPVVGIHMIGTRMGEQSGEAALTLASGLPPHELARLIHAHPTQGEALGEAALALAGKPLHSHP</sequence>
<evidence type="ECO:0000256" key="7">
    <source>
        <dbReference type="ARBA" id="ARBA00022827"/>
    </source>
</evidence>
<dbReference type="NCBIfam" id="TIGR01350">
    <property type="entry name" value="lipoamide_DH"/>
    <property type="match status" value="1"/>
</dbReference>
<keyword evidence="11 16" id="KW-0676">Redox-active center</keyword>
<keyword evidence="7 14" id="KW-0274">FAD</keyword>
<dbReference type="GO" id="GO:0004148">
    <property type="term" value="F:dihydrolipoyl dehydrogenase (NADH) activity"/>
    <property type="evidence" value="ECO:0007669"/>
    <property type="project" value="UniProtKB-EC"/>
</dbReference>
<comment type="subcellular location">
    <subcellularLocation>
        <location evidence="1">Cytoplasm</location>
    </subcellularLocation>
</comment>
<dbReference type="InterPro" id="IPR006258">
    <property type="entry name" value="Lipoamide_DH"/>
</dbReference>
<dbReference type="InterPro" id="IPR004099">
    <property type="entry name" value="Pyr_nucl-diS_OxRdtase_dimer"/>
</dbReference>
<name>M2ZJ03_9NOCA</name>
<dbReference type="GO" id="GO:0050660">
    <property type="term" value="F:flavin adenine dinucleotide binding"/>
    <property type="evidence" value="ECO:0007669"/>
    <property type="project" value="InterPro"/>
</dbReference>
<comment type="similarity">
    <text evidence="2 16">Belongs to the class-I pyridine nucleotide-disulfide oxidoreductase family.</text>
</comment>
<dbReference type="InterPro" id="IPR012999">
    <property type="entry name" value="Pyr_OxRdtase_I_AS"/>
</dbReference>
<evidence type="ECO:0000256" key="14">
    <source>
        <dbReference type="PIRSR" id="PIRSR000350-3"/>
    </source>
</evidence>
<dbReference type="EMBL" id="AOEX01000011">
    <property type="protein sequence ID" value="EME67277.1"/>
    <property type="molecule type" value="Genomic_DNA"/>
</dbReference>
<evidence type="ECO:0000256" key="5">
    <source>
        <dbReference type="ARBA" id="ARBA00022490"/>
    </source>
</evidence>
<proteinExistence type="inferred from homology"/>
<evidence type="ECO:0000256" key="13">
    <source>
        <dbReference type="PIRSR" id="PIRSR000350-2"/>
    </source>
</evidence>
<gene>
    <name evidence="19" type="ORF">G352_00817</name>
</gene>
<dbReference type="InterPro" id="IPR036188">
    <property type="entry name" value="FAD/NAD-bd_sf"/>
</dbReference>
<feature type="disulfide bond" description="Redox-active" evidence="15">
    <location>
        <begin position="44"/>
        <end position="49"/>
    </location>
</feature>
<dbReference type="InterPro" id="IPR001100">
    <property type="entry name" value="Pyr_nuc-diS_OxRdtase"/>
</dbReference>
<dbReference type="PATRIC" id="fig|1278076.4.peg.167"/>
<comment type="caution">
    <text evidence="19">The sequence shown here is derived from an EMBL/GenBank/DDBJ whole genome shotgun (WGS) entry which is preliminary data.</text>
</comment>
<dbReference type="Gene3D" id="3.30.390.30">
    <property type="match status" value="1"/>
</dbReference>
<dbReference type="PANTHER" id="PTHR22912:SF217">
    <property type="entry name" value="DIHYDROLIPOYL DEHYDROGENASE"/>
    <property type="match status" value="1"/>
</dbReference>
<feature type="domain" description="Pyridine nucleotide-disulphide oxidoreductase dimerisation" evidence="17">
    <location>
        <begin position="339"/>
        <end position="446"/>
    </location>
</feature>
<dbReference type="PROSITE" id="PS00076">
    <property type="entry name" value="PYRIDINE_REDOX_1"/>
    <property type="match status" value="1"/>
</dbReference>
<evidence type="ECO:0000256" key="4">
    <source>
        <dbReference type="ARBA" id="ARBA00016961"/>
    </source>
</evidence>
<dbReference type="Pfam" id="PF02852">
    <property type="entry name" value="Pyr_redox_dim"/>
    <property type="match status" value="1"/>
</dbReference>
<dbReference type="EC" id="1.8.1.4" evidence="3 16"/>
<evidence type="ECO:0000256" key="6">
    <source>
        <dbReference type="ARBA" id="ARBA00022630"/>
    </source>
</evidence>
<feature type="binding site" evidence="14">
    <location>
        <position position="117"/>
    </location>
    <ligand>
        <name>FAD</name>
        <dbReference type="ChEBI" id="CHEBI:57692"/>
    </ligand>
</feature>
<feature type="binding site" evidence="14">
    <location>
        <position position="53"/>
    </location>
    <ligand>
        <name>FAD</name>
        <dbReference type="ChEBI" id="CHEBI:57692"/>
    </ligand>
</feature>
<keyword evidence="8 16" id="KW-0560">Oxidoreductase</keyword>
<protein>
    <recommendedName>
        <fullName evidence="4 16">Dihydrolipoyl dehydrogenase</fullName>
        <ecNumber evidence="3 16">1.8.1.4</ecNumber>
    </recommendedName>
</protein>
<dbReference type="AlphaFoldDB" id="M2ZJ03"/>
<keyword evidence="20" id="KW-1185">Reference proteome</keyword>
<feature type="active site" description="Proton acceptor" evidence="13">
    <location>
        <position position="435"/>
    </location>
</feature>
<dbReference type="PRINTS" id="PR00368">
    <property type="entry name" value="FADPNR"/>
</dbReference>
<dbReference type="Proteomes" id="UP000011731">
    <property type="component" value="Unassembled WGS sequence"/>
</dbReference>
<keyword evidence="9 14" id="KW-0520">NAD</keyword>
<dbReference type="Pfam" id="PF07992">
    <property type="entry name" value="Pyr_redox_2"/>
    <property type="match status" value="1"/>
</dbReference>
<feature type="binding site" evidence="14">
    <location>
        <begin position="177"/>
        <end position="184"/>
    </location>
    <ligand>
        <name>NAD(+)</name>
        <dbReference type="ChEBI" id="CHEBI:57540"/>
    </ligand>
</feature>
<evidence type="ECO:0000256" key="11">
    <source>
        <dbReference type="ARBA" id="ARBA00023284"/>
    </source>
</evidence>
<dbReference type="GO" id="GO:0006103">
    <property type="term" value="P:2-oxoglutarate metabolic process"/>
    <property type="evidence" value="ECO:0007669"/>
    <property type="project" value="TreeGrafter"/>
</dbReference>
<dbReference type="PIRSF" id="PIRSF000350">
    <property type="entry name" value="Mercury_reductase_MerA"/>
    <property type="match status" value="1"/>
</dbReference>
<dbReference type="Gene3D" id="3.50.50.60">
    <property type="entry name" value="FAD/NAD(P)-binding domain"/>
    <property type="match status" value="2"/>
</dbReference>
<keyword evidence="6 16" id="KW-0285">Flavoprotein</keyword>
<organism evidence="19 20">
    <name type="scientific">Rhodococcus ruber BKS 20-38</name>
    <dbReference type="NCBI Taxonomy" id="1278076"/>
    <lineage>
        <taxon>Bacteria</taxon>
        <taxon>Bacillati</taxon>
        <taxon>Actinomycetota</taxon>
        <taxon>Actinomycetes</taxon>
        <taxon>Mycobacteriales</taxon>
        <taxon>Nocardiaceae</taxon>
        <taxon>Rhodococcus</taxon>
    </lineage>
</organism>
<comment type="cofactor">
    <cofactor evidence="14 16">
        <name>FAD</name>
        <dbReference type="ChEBI" id="CHEBI:57692"/>
    </cofactor>
    <text evidence="14 16">Binds 1 FAD per subunit.</text>
</comment>
<dbReference type="InterPro" id="IPR016156">
    <property type="entry name" value="FAD/NAD-linked_Rdtase_dimer_sf"/>
</dbReference>
<evidence type="ECO:0000256" key="16">
    <source>
        <dbReference type="RuleBase" id="RU003692"/>
    </source>
</evidence>
<evidence type="ECO:0000256" key="10">
    <source>
        <dbReference type="ARBA" id="ARBA00023157"/>
    </source>
</evidence>
<evidence type="ECO:0000313" key="20">
    <source>
        <dbReference type="Proteomes" id="UP000011731"/>
    </source>
</evidence>
<feature type="binding site" evidence="14">
    <location>
        <begin position="141"/>
        <end position="143"/>
    </location>
    <ligand>
        <name>FAD</name>
        <dbReference type="ChEBI" id="CHEBI:57692"/>
    </ligand>
</feature>
<evidence type="ECO:0000256" key="2">
    <source>
        <dbReference type="ARBA" id="ARBA00007532"/>
    </source>
</evidence>
<dbReference type="PANTHER" id="PTHR22912">
    <property type="entry name" value="DISULFIDE OXIDOREDUCTASE"/>
    <property type="match status" value="1"/>
</dbReference>
<evidence type="ECO:0000259" key="18">
    <source>
        <dbReference type="Pfam" id="PF07992"/>
    </source>
</evidence>
<evidence type="ECO:0000256" key="8">
    <source>
        <dbReference type="ARBA" id="ARBA00023002"/>
    </source>
</evidence>
<evidence type="ECO:0000256" key="15">
    <source>
        <dbReference type="PIRSR" id="PIRSR000350-4"/>
    </source>
</evidence>
<evidence type="ECO:0000256" key="9">
    <source>
        <dbReference type="ARBA" id="ARBA00023027"/>
    </source>
</evidence>
<comment type="miscellaneous">
    <text evidence="16">The active site is a redox-active disulfide bond.</text>
</comment>
<dbReference type="InterPro" id="IPR050151">
    <property type="entry name" value="Class-I_Pyr_Nuc-Dis_Oxidored"/>
</dbReference>
<dbReference type="PRINTS" id="PR00411">
    <property type="entry name" value="PNDRDTASEI"/>
</dbReference>